<evidence type="ECO:0000256" key="1">
    <source>
        <dbReference type="ARBA" id="ARBA00004141"/>
    </source>
</evidence>
<protein>
    <recommendedName>
        <fullName evidence="6">Probable membrane transporter protein</fullName>
    </recommendedName>
</protein>
<sequence>MFIVFIGASLIGLSLGILGAGGAILTVPMLIYGLGYSEKVAIASALLIVGSISATTALIGIKQKKVDWTLVIYFGGPSMLSAYVGAWSSSYVSGATQVIVLAIVMLAAAWRMFHSFKPQAPNELNRLLTIMQGIGVGLLTGFAGVGGGFLIVPALVLLGGLVMSQAIFTSLVVISINSGAGFIKYQSILHESNLLLDWSTITIISIIGILGSFIGQRYSMKLPQQKIKHAFAVFLTIMAIFILCQKLMINT</sequence>
<dbReference type="PANTHER" id="PTHR43701:SF2">
    <property type="entry name" value="MEMBRANE TRANSPORTER PROTEIN YJNA-RELATED"/>
    <property type="match status" value="1"/>
</dbReference>
<evidence type="ECO:0000313" key="8">
    <source>
        <dbReference type="Proteomes" id="UP000006327"/>
    </source>
</evidence>
<feature type="transmembrane region" description="Helical" evidence="6">
    <location>
        <begin position="227"/>
        <end position="244"/>
    </location>
</feature>
<feature type="transmembrane region" description="Helical" evidence="6">
    <location>
        <begin position="195"/>
        <end position="215"/>
    </location>
</feature>
<name>K6YQS5_9ALTE</name>
<keyword evidence="4 6" id="KW-1133">Transmembrane helix</keyword>
<feature type="transmembrane region" description="Helical" evidence="6">
    <location>
        <begin position="134"/>
        <end position="156"/>
    </location>
</feature>
<comment type="subcellular location">
    <subcellularLocation>
        <location evidence="6">Cell membrane</location>
        <topology evidence="6">Multi-pass membrane protein</topology>
    </subcellularLocation>
    <subcellularLocation>
        <location evidence="1">Membrane</location>
        <topology evidence="1">Multi-pass membrane protein</topology>
    </subcellularLocation>
</comment>
<keyword evidence="5 6" id="KW-0472">Membrane</keyword>
<dbReference type="EMBL" id="BAEO01000055">
    <property type="protein sequence ID" value="GAC20532.1"/>
    <property type="molecule type" value="Genomic_DNA"/>
</dbReference>
<organism evidence="7 8">
    <name type="scientific">Paraglaciecola arctica BSs20135</name>
    <dbReference type="NCBI Taxonomy" id="493475"/>
    <lineage>
        <taxon>Bacteria</taxon>
        <taxon>Pseudomonadati</taxon>
        <taxon>Pseudomonadota</taxon>
        <taxon>Gammaproteobacteria</taxon>
        <taxon>Alteromonadales</taxon>
        <taxon>Alteromonadaceae</taxon>
        <taxon>Paraglaciecola</taxon>
    </lineage>
</organism>
<evidence type="ECO:0000256" key="3">
    <source>
        <dbReference type="ARBA" id="ARBA00022692"/>
    </source>
</evidence>
<feature type="transmembrane region" description="Helical" evidence="6">
    <location>
        <begin position="94"/>
        <end position="113"/>
    </location>
</feature>
<feature type="transmembrane region" description="Helical" evidence="6">
    <location>
        <begin position="40"/>
        <end position="61"/>
    </location>
</feature>
<dbReference type="AlphaFoldDB" id="K6YQS5"/>
<evidence type="ECO:0000256" key="6">
    <source>
        <dbReference type="RuleBase" id="RU363041"/>
    </source>
</evidence>
<dbReference type="RefSeq" id="WP_007622546.1">
    <property type="nucleotide sequence ID" value="NZ_BAEO01000055.1"/>
</dbReference>
<evidence type="ECO:0000256" key="4">
    <source>
        <dbReference type="ARBA" id="ARBA00022989"/>
    </source>
</evidence>
<gene>
    <name evidence="7" type="ORF">GARC_3578</name>
</gene>
<dbReference type="eggNOG" id="COG0730">
    <property type="taxonomic scope" value="Bacteria"/>
</dbReference>
<dbReference type="OrthoDB" id="8559161at2"/>
<evidence type="ECO:0000256" key="2">
    <source>
        <dbReference type="ARBA" id="ARBA00009142"/>
    </source>
</evidence>
<proteinExistence type="inferred from homology"/>
<comment type="similarity">
    <text evidence="2 6">Belongs to the 4-toluene sulfonate uptake permease (TSUP) (TC 2.A.102) family.</text>
</comment>
<keyword evidence="3 6" id="KW-0812">Transmembrane</keyword>
<feature type="transmembrane region" description="Helical" evidence="6">
    <location>
        <begin position="162"/>
        <end position="183"/>
    </location>
</feature>
<dbReference type="GO" id="GO:0005886">
    <property type="term" value="C:plasma membrane"/>
    <property type="evidence" value="ECO:0007669"/>
    <property type="project" value="UniProtKB-SubCell"/>
</dbReference>
<reference evidence="7 8" key="1">
    <citation type="journal article" date="2017" name="Antonie Van Leeuwenhoek">
        <title>Rhizobium rhizosphaerae sp. nov., a novel species isolated from rice rhizosphere.</title>
        <authorList>
            <person name="Zhao J.J."/>
            <person name="Zhang J."/>
            <person name="Zhang R.J."/>
            <person name="Zhang C.W."/>
            <person name="Yin H.Q."/>
            <person name="Zhang X.X."/>
        </authorList>
    </citation>
    <scope>NUCLEOTIDE SEQUENCE [LARGE SCALE GENOMIC DNA]</scope>
    <source>
        <strain evidence="7 8">BSs20135</strain>
    </source>
</reference>
<keyword evidence="6" id="KW-1003">Cell membrane</keyword>
<evidence type="ECO:0000313" key="7">
    <source>
        <dbReference type="EMBL" id="GAC20532.1"/>
    </source>
</evidence>
<feature type="transmembrane region" description="Helical" evidence="6">
    <location>
        <begin position="12"/>
        <end position="34"/>
    </location>
</feature>
<accession>K6YQS5</accession>
<keyword evidence="8" id="KW-1185">Reference proteome</keyword>
<dbReference type="InterPro" id="IPR002781">
    <property type="entry name" value="TM_pro_TauE-like"/>
</dbReference>
<comment type="caution">
    <text evidence="7">The sequence shown here is derived from an EMBL/GenBank/DDBJ whole genome shotgun (WGS) entry which is preliminary data.</text>
</comment>
<feature type="transmembrane region" description="Helical" evidence="6">
    <location>
        <begin position="68"/>
        <end position="88"/>
    </location>
</feature>
<dbReference type="Proteomes" id="UP000006327">
    <property type="component" value="Unassembled WGS sequence"/>
</dbReference>
<dbReference type="Pfam" id="PF01925">
    <property type="entry name" value="TauE"/>
    <property type="match status" value="1"/>
</dbReference>
<dbReference type="InterPro" id="IPR051598">
    <property type="entry name" value="TSUP/Inactive_protease-like"/>
</dbReference>
<evidence type="ECO:0000256" key="5">
    <source>
        <dbReference type="ARBA" id="ARBA00023136"/>
    </source>
</evidence>
<dbReference type="PANTHER" id="PTHR43701">
    <property type="entry name" value="MEMBRANE TRANSPORTER PROTEIN MJ0441-RELATED"/>
    <property type="match status" value="1"/>
</dbReference>